<keyword evidence="3" id="KW-0479">Metal-binding</keyword>
<protein>
    <submittedName>
        <fullName evidence="5">HAD family hydrolase</fullName>
    </submittedName>
</protein>
<keyword evidence="6" id="KW-1185">Reference proteome</keyword>
<evidence type="ECO:0000313" key="5">
    <source>
        <dbReference type="EMBL" id="MFD2238587.1"/>
    </source>
</evidence>
<accession>A0ABW5CP58</accession>
<dbReference type="SFLD" id="SFLDG01129">
    <property type="entry name" value="C1.5:_HAD__Beta-PGM__Phosphata"/>
    <property type="match status" value="1"/>
</dbReference>
<dbReference type="InterPro" id="IPR051600">
    <property type="entry name" value="Beta-PGM-like"/>
</dbReference>
<organism evidence="5 6">
    <name type="scientific">Aureimonas populi</name>
    <dbReference type="NCBI Taxonomy" id="1701758"/>
    <lineage>
        <taxon>Bacteria</taxon>
        <taxon>Pseudomonadati</taxon>
        <taxon>Pseudomonadota</taxon>
        <taxon>Alphaproteobacteria</taxon>
        <taxon>Hyphomicrobiales</taxon>
        <taxon>Aurantimonadaceae</taxon>
        <taxon>Aureimonas</taxon>
    </lineage>
</organism>
<dbReference type="InterPro" id="IPR023214">
    <property type="entry name" value="HAD_sf"/>
</dbReference>
<dbReference type="InterPro" id="IPR023198">
    <property type="entry name" value="PGP-like_dom2"/>
</dbReference>
<dbReference type="PANTHER" id="PTHR46193">
    <property type="entry name" value="6-PHOSPHOGLUCONATE PHOSPHATASE"/>
    <property type="match status" value="1"/>
</dbReference>
<dbReference type="InterPro" id="IPR006439">
    <property type="entry name" value="HAD-SF_hydro_IA"/>
</dbReference>
<dbReference type="Pfam" id="PF13419">
    <property type="entry name" value="HAD_2"/>
    <property type="match status" value="1"/>
</dbReference>
<dbReference type="SFLD" id="SFLDS00003">
    <property type="entry name" value="Haloacid_Dehalogenase"/>
    <property type="match status" value="1"/>
</dbReference>
<sequence length="226" mass="24619">MPLSLVIFDCDGVLVDSEIVAARVESEMLKEVGIEIAAEELSERFAGLTQARILAALAEQTGVVFPDDFAERVEAENDRRLARVDPIPGVQEMLDRLELPRCICSNSMTGRLKLMLTHVQLWDRFRPYVFSSREVGTKRIKPAPDVYLYACKEFGVEPRSAIVLEDSVHGVAAGVAAGCRVVGFTGAGHTHPGHSEALSDAGAETVIARLSDFPAVVQAFGEWEHA</sequence>
<proteinExistence type="inferred from homology"/>
<comment type="caution">
    <text evidence="5">The sequence shown here is derived from an EMBL/GenBank/DDBJ whole genome shotgun (WGS) entry which is preliminary data.</text>
</comment>
<keyword evidence="4" id="KW-0460">Magnesium</keyword>
<keyword evidence="5" id="KW-0378">Hydrolase</keyword>
<evidence type="ECO:0000256" key="4">
    <source>
        <dbReference type="ARBA" id="ARBA00022842"/>
    </source>
</evidence>
<evidence type="ECO:0000256" key="1">
    <source>
        <dbReference type="ARBA" id="ARBA00001946"/>
    </source>
</evidence>
<dbReference type="Gene3D" id="1.10.150.240">
    <property type="entry name" value="Putative phosphatase, domain 2"/>
    <property type="match status" value="1"/>
</dbReference>
<comment type="similarity">
    <text evidence="2">Belongs to the HAD-like hydrolase superfamily. CbbY/CbbZ/Gph/YieH family.</text>
</comment>
<dbReference type="PANTHER" id="PTHR46193:SF10">
    <property type="entry name" value="6-PHOSPHOGLUCONATE PHOSPHATASE"/>
    <property type="match status" value="1"/>
</dbReference>
<dbReference type="InterPro" id="IPR036412">
    <property type="entry name" value="HAD-like_sf"/>
</dbReference>
<dbReference type="InterPro" id="IPR041492">
    <property type="entry name" value="HAD_2"/>
</dbReference>
<dbReference type="Proteomes" id="UP001597371">
    <property type="component" value="Unassembled WGS sequence"/>
</dbReference>
<dbReference type="NCBIfam" id="TIGR01509">
    <property type="entry name" value="HAD-SF-IA-v3"/>
    <property type="match status" value="1"/>
</dbReference>
<comment type="cofactor">
    <cofactor evidence="1">
        <name>Mg(2+)</name>
        <dbReference type="ChEBI" id="CHEBI:18420"/>
    </cofactor>
</comment>
<dbReference type="RefSeq" id="WP_209736599.1">
    <property type="nucleotide sequence ID" value="NZ_CP072611.1"/>
</dbReference>
<dbReference type="SFLD" id="SFLDG01135">
    <property type="entry name" value="C1.5.6:_HAD__Beta-PGM__Phospha"/>
    <property type="match status" value="1"/>
</dbReference>
<evidence type="ECO:0000313" key="6">
    <source>
        <dbReference type="Proteomes" id="UP001597371"/>
    </source>
</evidence>
<evidence type="ECO:0000256" key="2">
    <source>
        <dbReference type="ARBA" id="ARBA00006171"/>
    </source>
</evidence>
<evidence type="ECO:0000256" key="3">
    <source>
        <dbReference type="ARBA" id="ARBA00022723"/>
    </source>
</evidence>
<dbReference type="EMBL" id="JBHUIJ010000019">
    <property type="protein sequence ID" value="MFD2238587.1"/>
    <property type="molecule type" value="Genomic_DNA"/>
</dbReference>
<dbReference type="Gene3D" id="3.40.50.1000">
    <property type="entry name" value="HAD superfamily/HAD-like"/>
    <property type="match status" value="1"/>
</dbReference>
<reference evidence="6" key="1">
    <citation type="journal article" date="2019" name="Int. J. Syst. Evol. Microbiol.">
        <title>The Global Catalogue of Microorganisms (GCM) 10K type strain sequencing project: providing services to taxonomists for standard genome sequencing and annotation.</title>
        <authorList>
            <consortium name="The Broad Institute Genomics Platform"/>
            <consortium name="The Broad Institute Genome Sequencing Center for Infectious Disease"/>
            <person name="Wu L."/>
            <person name="Ma J."/>
        </authorList>
    </citation>
    <scope>NUCLEOTIDE SEQUENCE [LARGE SCALE GENOMIC DNA]</scope>
    <source>
        <strain evidence="6">ZS-35-S2</strain>
    </source>
</reference>
<dbReference type="GO" id="GO:0016787">
    <property type="term" value="F:hydrolase activity"/>
    <property type="evidence" value="ECO:0007669"/>
    <property type="project" value="UniProtKB-KW"/>
</dbReference>
<dbReference type="SUPFAM" id="SSF56784">
    <property type="entry name" value="HAD-like"/>
    <property type="match status" value="1"/>
</dbReference>
<name>A0ABW5CP58_9HYPH</name>
<gene>
    <name evidence="5" type="ORF">ACFSKQ_14115</name>
</gene>